<evidence type="ECO:0000256" key="1">
    <source>
        <dbReference type="SAM" id="MobiDB-lite"/>
    </source>
</evidence>
<feature type="compositionally biased region" description="Pro residues" evidence="1">
    <location>
        <begin position="1"/>
        <end position="13"/>
    </location>
</feature>
<keyword evidence="3" id="KW-1185">Reference proteome</keyword>
<evidence type="ECO:0000313" key="3">
    <source>
        <dbReference type="Proteomes" id="UP000306102"/>
    </source>
</evidence>
<sequence length="218" mass="22465">MPPPPPPPPPPPQSSASLDCNPSSSSSSSSSSSPPPPRRLSPAQTSNPQLKTHVHPSLPLPLSPSLPHQAVATPPSKSNALPHTLSSPLTTSLSLSSASTPTPLSSSLLNPPPQPHLIAPLLTSSPSRIDPSISPAPHFESRTRPVLAFLFSNHVSIQISQIAVTVLGIASSSKPQFSSYTVVDLGIIKSRSKAAKATFSDFSTSSCLSGLESSGTKT</sequence>
<gene>
    <name evidence="2" type="ORF">TEA_022877</name>
</gene>
<accession>A0A4S4DUK1</accession>
<feature type="region of interest" description="Disordered" evidence="1">
    <location>
        <begin position="1"/>
        <end position="124"/>
    </location>
</feature>
<organism evidence="2 3">
    <name type="scientific">Camellia sinensis var. sinensis</name>
    <name type="common">China tea</name>
    <dbReference type="NCBI Taxonomy" id="542762"/>
    <lineage>
        <taxon>Eukaryota</taxon>
        <taxon>Viridiplantae</taxon>
        <taxon>Streptophyta</taxon>
        <taxon>Embryophyta</taxon>
        <taxon>Tracheophyta</taxon>
        <taxon>Spermatophyta</taxon>
        <taxon>Magnoliopsida</taxon>
        <taxon>eudicotyledons</taxon>
        <taxon>Gunneridae</taxon>
        <taxon>Pentapetalae</taxon>
        <taxon>asterids</taxon>
        <taxon>Ericales</taxon>
        <taxon>Theaceae</taxon>
        <taxon>Camellia</taxon>
    </lineage>
</organism>
<reference evidence="2 3" key="1">
    <citation type="journal article" date="2018" name="Proc. Natl. Acad. Sci. U.S.A.">
        <title>Draft genome sequence of Camellia sinensis var. sinensis provides insights into the evolution of the tea genome and tea quality.</title>
        <authorList>
            <person name="Wei C."/>
            <person name="Yang H."/>
            <person name="Wang S."/>
            <person name="Zhao J."/>
            <person name="Liu C."/>
            <person name="Gao L."/>
            <person name="Xia E."/>
            <person name="Lu Y."/>
            <person name="Tai Y."/>
            <person name="She G."/>
            <person name="Sun J."/>
            <person name="Cao H."/>
            <person name="Tong W."/>
            <person name="Gao Q."/>
            <person name="Li Y."/>
            <person name="Deng W."/>
            <person name="Jiang X."/>
            <person name="Wang W."/>
            <person name="Chen Q."/>
            <person name="Zhang S."/>
            <person name="Li H."/>
            <person name="Wu J."/>
            <person name="Wang P."/>
            <person name="Li P."/>
            <person name="Shi C."/>
            <person name="Zheng F."/>
            <person name="Jian J."/>
            <person name="Huang B."/>
            <person name="Shan D."/>
            <person name="Shi M."/>
            <person name="Fang C."/>
            <person name="Yue Y."/>
            <person name="Li F."/>
            <person name="Li D."/>
            <person name="Wei S."/>
            <person name="Han B."/>
            <person name="Jiang C."/>
            <person name="Yin Y."/>
            <person name="Xia T."/>
            <person name="Zhang Z."/>
            <person name="Bennetzen J.L."/>
            <person name="Zhao S."/>
            <person name="Wan X."/>
        </authorList>
    </citation>
    <scope>NUCLEOTIDE SEQUENCE [LARGE SCALE GENOMIC DNA]</scope>
    <source>
        <strain evidence="3">cv. Shuchazao</strain>
        <tissue evidence="2">Leaf</tissue>
    </source>
</reference>
<dbReference type="AlphaFoldDB" id="A0A4S4DUK1"/>
<dbReference type="EMBL" id="SDRB02010313">
    <property type="protein sequence ID" value="THG06962.1"/>
    <property type="molecule type" value="Genomic_DNA"/>
</dbReference>
<name>A0A4S4DUK1_CAMSN</name>
<feature type="compositionally biased region" description="Low complexity" evidence="1">
    <location>
        <begin position="22"/>
        <end position="32"/>
    </location>
</feature>
<protein>
    <submittedName>
        <fullName evidence="2">Uncharacterized protein</fullName>
    </submittedName>
</protein>
<dbReference type="Proteomes" id="UP000306102">
    <property type="component" value="Unassembled WGS sequence"/>
</dbReference>
<evidence type="ECO:0000313" key="2">
    <source>
        <dbReference type="EMBL" id="THG06962.1"/>
    </source>
</evidence>
<feature type="compositionally biased region" description="Low complexity" evidence="1">
    <location>
        <begin position="81"/>
        <end position="109"/>
    </location>
</feature>
<comment type="caution">
    <text evidence="2">The sequence shown here is derived from an EMBL/GenBank/DDBJ whole genome shotgun (WGS) entry which is preliminary data.</text>
</comment>
<proteinExistence type="predicted"/>